<dbReference type="Pfam" id="PF13041">
    <property type="entry name" value="PPR_2"/>
    <property type="match status" value="5"/>
</dbReference>
<dbReference type="InterPro" id="IPR011990">
    <property type="entry name" value="TPR-like_helical_dom_sf"/>
</dbReference>
<evidence type="ECO:0000256" key="2">
    <source>
        <dbReference type="ARBA" id="ARBA00022737"/>
    </source>
</evidence>
<feature type="repeat" description="PPR" evidence="3">
    <location>
        <begin position="155"/>
        <end position="189"/>
    </location>
</feature>
<dbReference type="InterPro" id="IPR002885">
    <property type="entry name" value="PPR_rpt"/>
</dbReference>
<keyword evidence="5" id="KW-1185">Reference proteome</keyword>
<accession>A0AAQ3Q9F9</accession>
<dbReference type="PANTHER" id="PTHR47939:SF15">
    <property type="entry name" value="PENTACOTRIPEPTIDE-REPEAT REGION OF PRORP DOMAIN-CONTAINING PROTEIN"/>
    <property type="match status" value="1"/>
</dbReference>
<dbReference type="InterPro" id="IPR050667">
    <property type="entry name" value="PPR-containing_protein"/>
</dbReference>
<feature type="repeat" description="PPR" evidence="3">
    <location>
        <begin position="331"/>
        <end position="365"/>
    </location>
</feature>
<comment type="similarity">
    <text evidence="1">Belongs to the PPR family. P subfamily.</text>
</comment>
<reference evidence="4 5" key="1">
    <citation type="submission" date="2023-10" db="EMBL/GenBank/DDBJ databases">
        <title>Chromosome-scale genome assembly provides insights into flower coloration mechanisms of Canna indica.</title>
        <authorList>
            <person name="Li C."/>
        </authorList>
    </citation>
    <scope>NUCLEOTIDE SEQUENCE [LARGE SCALE GENOMIC DNA]</scope>
    <source>
        <tissue evidence="4">Flower</tissue>
    </source>
</reference>
<feature type="repeat" description="PPR" evidence="3">
    <location>
        <begin position="401"/>
        <end position="435"/>
    </location>
</feature>
<dbReference type="Proteomes" id="UP001327560">
    <property type="component" value="Chromosome 3"/>
</dbReference>
<organism evidence="4 5">
    <name type="scientific">Canna indica</name>
    <name type="common">Indian-shot</name>
    <dbReference type="NCBI Taxonomy" id="4628"/>
    <lineage>
        <taxon>Eukaryota</taxon>
        <taxon>Viridiplantae</taxon>
        <taxon>Streptophyta</taxon>
        <taxon>Embryophyta</taxon>
        <taxon>Tracheophyta</taxon>
        <taxon>Spermatophyta</taxon>
        <taxon>Magnoliopsida</taxon>
        <taxon>Liliopsida</taxon>
        <taxon>Zingiberales</taxon>
        <taxon>Cannaceae</taxon>
        <taxon>Canna</taxon>
    </lineage>
</organism>
<feature type="repeat" description="PPR" evidence="3">
    <location>
        <begin position="503"/>
        <end position="537"/>
    </location>
</feature>
<feature type="repeat" description="PPR" evidence="3">
    <location>
        <begin position="120"/>
        <end position="154"/>
    </location>
</feature>
<evidence type="ECO:0000313" key="4">
    <source>
        <dbReference type="EMBL" id="WOL00540.1"/>
    </source>
</evidence>
<dbReference type="Gene3D" id="1.25.40.10">
    <property type="entry name" value="Tetratricopeptide repeat domain"/>
    <property type="match status" value="5"/>
</dbReference>
<feature type="repeat" description="PPR" evidence="3">
    <location>
        <begin position="226"/>
        <end position="260"/>
    </location>
</feature>
<sequence>MVCAAIPNLLARESFGSVRIHRVDAPQMCTMDFPLPFSLTTAAARAVRRRRPFFTVHASHHLRPSTPPSFHNSTLSAPSPELSTSGDAKFSAFCAAIAESSRCRPASTLPSPGSSPSRTCPSAYNSLMKSFSRSGDVDEVLRLFRELRHSHPTPDALCYNTLINSLVSANRLGHAREVFDEMIASGVAPTTSSYTILIKLHCFYPNLIDLSCNLIHTMVQSGCQPDAITYSTLIAGLCRAGRVEEALGFLDQMIEDKLLPTVQAFTCIVHGYCSKGRIEVAKRLVSMMESVGCPPDVVTYSILIEAHCWGGEFDEVEKILTESEKKGWKPNEITFNIYMNGLCKAGKIDKAFQLLEVMRSSALCPTIITLSILFNCLCRDSKIWEAKYLLEKSTELEWEVDVVFYNILMSRFYEIDEFDIILKLLTEMLKKGINPDSCTFTIVIRSLCKAGKLPLAKCIISSRGFVVDVVAFNTFLHEFYMAEEFNEVRVLYANMLSENVDPNKFTYSIMIDTLCREGNYLDAIDCFHRSLKIGFFPDLVIRLNNWLVKGRKLREILNVVEVILSRGLVIDVSIFTSLVTAFCREGYCKSNDLYGLCLIFEKMLGLR</sequence>
<feature type="repeat" description="PPR" evidence="3">
    <location>
        <begin position="296"/>
        <end position="330"/>
    </location>
</feature>
<dbReference type="PANTHER" id="PTHR47939">
    <property type="entry name" value="MEMBRANE-ASSOCIATED SALT-INDUCIBLE PROTEIN-LIKE"/>
    <property type="match status" value="1"/>
</dbReference>
<dbReference type="NCBIfam" id="TIGR00756">
    <property type="entry name" value="PPR"/>
    <property type="match status" value="7"/>
</dbReference>
<proteinExistence type="inferred from homology"/>
<feature type="repeat" description="PPR" evidence="3">
    <location>
        <begin position="261"/>
        <end position="295"/>
    </location>
</feature>
<evidence type="ECO:0000313" key="5">
    <source>
        <dbReference type="Proteomes" id="UP001327560"/>
    </source>
</evidence>
<dbReference type="PROSITE" id="PS51375">
    <property type="entry name" value="PPR"/>
    <property type="match status" value="8"/>
</dbReference>
<evidence type="ECO:0000256" key="1">
    <source>
        <dbReference type="ARBA" id="ARBA00007626"/>
    </source>
</evidence>
<protein>
    <submittedName>
        <fullName evidence="4">Pentatricopeptide repeat-containing protein</fullName>
    </submittedName>
</protein>
<keyword evidence="2" id="KW-0677">Repeat</keyword>
<dbReference type="AlphaFoldDB" id="A0AAQ3Q9F9"/>
<evidence type="ECO:0000256" key="3">
    <source>
        <dbReference type="PROSITE-ProRule" id="PRU00708"/>
    </source>
</evidence>
<dbReference type="Pfam" id="PF12854">
    <property type="entry name" value="PPR_1"/>
    <property type="match status" value="1"/>
</dbReference>
<dbReference type="EMBL" id="CP136892">
    <property type="protein sequence ID" value="WOL00540.1"/>
    <property type="molecule type" value="Genomic_DNA"/>
</dbReference>
<dbReference type="Pfam" id="PF01535">
    <property type="entry name" value="PPR"/>
    <property type="match status" value="1"/>
</dbReference>
<gene>
    <name evidence="4" type="ORF">Cni_G09253</name>
</gene>
<name>A0AAQ3Q9F9_9LILI</name>